<proteinExistence type="predicted"/>
<evidence type="ECO:0000259" key="3">
    <source>
        <dbReference type="Pfam" id="PF07902"/>
    </source>
</evidence>
<feature type="coiled-coil region" evidence="1">
    <location>
        <begin position="395"/>
        <end position="429"/>
    </location>
</feature>
<organism evidence="4 5">
    <name type="scientific">Streptococcus pluranimalium</name>
    <dbReference type="NCBI Taxonomy" id="82348"/>
    <lineage>
        <taxon>Bacteria</taxon>
        <taxon>Bacillati</taxon>
        <taxon>Bacillota</taxon>
        <taxon>Bacilli</taxon>
        <taxon>Lactobacillales</taxon>
        <taxon>Streptococcaceae</taxon>
        <taxon>Streptococcus</taxon>
    </lineage>
</organism>
<protein>
    <recommendedName>
        <fullName evidence="6">Gp58-like domain-containing protein</fullName>
    </recommendedName>
</protein>
<dbReference type="RefSeq" id="WP_104968057.1">
    <property type="nucleotide sequence ID" value="NZ_CP025536.1"/>
</dbReference>
<name>A0A2L0D4G3_9STRE</name>
<feature type="domain" description="Gp58-like" evidence="3">
    <location>
        <begin position="1074"/>
        <end position="1320"/>
    </location>
</feature>
<dbReference type="Proteomes" id="UP000238956">
    <property type="component" value="Chromosome"/>
</dbReference>
<dbReference type="NCBIfam" id="TIGR01665">
    <property type="entry name" value="put_anti_recept"/>
    <property type="match status" value="1"/>
</dbReference>
<keyword evidence="5" id="KW-1185">Reference proteome</keyword>
<evidence type="ECO:0000313" key="5">
    <source>
        <dbReference type="Proteomes" id="UP000238956"/>
    </source>
</evidence>
<dbReference type="InterPro" id="IPR010572">
    <property type="entry name" value="Tail_dom"/>
</dbReference>
<gene>
    <name evidence="4" type="ORF">C0J00_06235</name>
</gene>
<reference evidence="4 5" key="2">
    <citation type="submission" date="2018-02" db="EMBL/GenBank/DDBJ databases">
        <title>Whole genome sequencing analysis of Streptococcus pluranimalium isolated from cattle infected mastitis in China.</title>
        <authorList>
            <person name="Zhang J.-R."/>
            <person name="Hu G.-Z."/>
        </authorList>
    </citation>
    <scope>NUCLEOTIDE SEQUENCE [LARGE SCALE GENOMIC DNA]</scope>
    <source>
        <strain evidence="4 5">TH11417</strain>
    </source>
</reference>
<keyword evidence="1" id="KW-0175">Coiled coil</keyword>
<dbReference type="InterPro" id="IPR007119">
    <property type="entry name" value="Phage_tail_spike_N"/>
</dbReference>
<evidence type="ECO:0000259" key="2">
    <source>
        <dbReference type="Pfam" id="PF06605"/>
    </source>
</evidence>
<evidence type="ECO:0000256" key="1">
    <source>
        <dbReference type="SAM" id="Coils"/>
    </source>
</evidence>
<evidence type="ECO:0008006" key="6">
    <source>
        <dbReference type="Google" id="ProtNLM"/>
    </source>
</evidence>
<sequence>MLFLLDKTSQTSRWNGLPLHEASSAVVSETLNGDFKLTMSYPLSDTQVYQLLETDKIIKSPVPLLGQQLFRIREVVEGDDAVEVVAYHITDDIMRRSIKPLALVQVGCQTALSQVVAQSKTSLAPFSLSSDISSLHTFNTDKAETLYSVLMDGKHSLVDTWEGELVRDNFSLAIKARRGEDRGVVISTHKNLKRYERKQGSQSVITRLHLRSTIKEGDDERVLSLTLDSPFINHYPYIQEAEFENNNLKTLDELRQWGEAKFRYENIDKPSDAITIEAYELDGQVVHLGDRVHIKSRKHRVDLSKQAIGYEYNALTKQYISLTFDDKASVGGSSLSSPLSSFAKEVLSAADTAQELAIKEAVENANRAFEATFAKEKEALESGIDLAKSRAEVVKAEIIQKIAQVEDQAQDLSRQVVASETRANQLLQQVGVSTSLATAAKEAADSVRQELVRQLVSLATKESVSDLNRSLDDAKRDLLAKGNQLTGLVREVTQLQTDAGGLRTTVTQLDRTKAGLSQQVQTLEQDLNGTKLSLKNIWVGDRNLLSDTEKMSDQTPKRNTNGSLATMFGRAVKQVLQPANSTSVIEGYRRATTIALYGDKELIVSFYAKASTRGQVIRCQLLDNRQIVKTAETSTGHRSETSDGLVTFPITDGWLRYWIRYTFKQGCYDKPIVVLGSLAGDNPSQERWVEVNSPAVYQGHHNKDWSPSEVDIKTEMADYQQTISRNLAELSGQVRTVDGGLTSLKTSYDQTKEGIKLLATKTEVSGLTGRLTTAETTLTQQAGLISQRLTSSQVESLVTGKGYQTKSQVDSNIAGKGYQTKAQVDSNITGRGYLTSSALSGYVPSTTFDNYKRETAQAIERGLTETRNLIPTKTSSVNLVLNSRLNESSSNYGFGTRQVTLEAGKTYYFTARAKKTGGTNDKKTIIFLFSTGWTESYRLEFTTTSYETKSIKVTPRTTGVFSISSYWSPSGGDRSGTADVEWYLVVESELEPTAWSPHPSDLTLATDFNRVKETAQLYERILGRTEGDVTTNMARQVMTSSLFQTEVKNPLTTATTKVQQLSDSWAVKYLSDSGTVLSQLNVNTGGVKIQGRLIHLNGQTLIDNGVIKNAMIESLHGGKITAGSITSVILAAEAVTADKLKVDQAFFNKLMANEAYLKQLFAKNAFITQVQAVTLSANKISGGVLTALNNAMSINLNQANITFNSDATVTFNSSNNALVRRKGTHTAFVHFNDVTSSSDGGVGSLYASIGVTSSGDGINSASSGRFCGARFFRGARGTAHTATVDQAEFYGDSIILKDDFSLGRGFKFTPTTIGSMIDMNYLVGAVRALARCWIHWNNIGWDPNNMDMRRAVINEYNNHMKDL</sequence>
<reference evidence="4 5" key="1">
    <citation type="submission" date="2017-12" db="EMBL/GenBank/DDBJ databases">
        <authorList>
            <person name="Hurst M.R.H."/>
        </authorList>
    </citation>
    <scope>NUCLEOTIDE SEQUENCE [LARGE SCALE GENOMIC DNA]</scope>
    <source>
        <strain evidence="4 5">TH11417</strain>
    </source>
</reference>
<dbReference type="Pfam" id="PF06605">
    <property type="entry name" value="Prophage_tail"/>
    <property type="match status" value="1"/>
</dbReference>
<dbReference type="KEGG" id="splr:C0J00_06235"/>
<dbReference type="Pfam" id="PF07902">
    <property type="entry name" value="Gp58"/>
    <property type="match status" value="1"/>
</dbReference>
<dbReference type="EMBL" id="CP025536">
    <property type="protein sequence ID" value="AUW96732.1"/>
    <property type="molecule type" value="Genomic_DNA"/>
</dbReference>
<dbReference type="InterPro" id="IPR012892">
    <property type="entry name" value="Gp58"/>
</dbReference>
<dbReference type="GeneID" id="98393507"/>
<feature type="domain" description="Tail spike" evidence="2">
    <location>
        <begin position="155"/>
        <end position="326"/>
    </location>
</feature>
<evidence type="ECO:0000313" key="4">
    <source>
        <dbReference type="EMBL" id="AUW96732.1"/>
    </source>
</evidence>
<accession>A0A2L0D4G3</accession>